<accession>A0A9Q8CNV8</accession>
<dbReference type="NCBIfam" id="TIGR04350">
    <property type="entry name" value="C_S_lyase_PatB"/>
    <property type="match status" value="1"/>
</dbReference>
<dbReference type="AlphaFoldDB" id="A0A9Q8CNV8"/>
<dbReference type="InterPro" id="IPR004839">
    <property type="entry name" value="Aminotransferase_I/II_large"/>
</dbReference>
<evidence type="ECO:0000256" key="1">
    <source>
        <dbReference type="ARBA" id="ARBA00001933"/>
    </source>
</evidence>
<evidence type="ECO:0000256" key="2">
    <source>
        <dbReference type="ARBA" id="ARBA00012224"/>
    </source>
</evidence>
<name>A0A9Q8CNV8_9STAP</name>
<evidence type="ECO:0000313" key="7">
    <source>
        <dbReference type="EMBL" id="TDM04573.1"/>
    </source>
</evidence>
<sequence length="402" mass="46318">MIEKGDDYMHNFNASIDRRHTNSIKYEGMDFMYDTTDMMPFWIADMDLATPQPILDALRQRLEHPILGYTTWKNDAFYEPVKHWYKTRFNTRVINNDLMYSPTVLYTITEAIRALTREGEGVLVNIPSYNAFLTLIEANRRVVVPSPFVFDGDDYKMDFDAFESLCQRADMKVFLLCNPHNPTGKVFTAEELDEMVDICRAHDVFIIADEIHMDFVRNEQGHQSLINWMKPDSKILVTTCLGKTFNISGIPHAFYVTKNRFMKMELTRQMMAAGVGNPSVLALSAIEAGYMHGADWVDAVNDFILQNMRFVEAYVKTYLNDVLTVHVPDATFLLWIDFSKSGYSEDDVQHALQKVGKVALGIGSTYTVEDSTHFRLNVACDHARLEEGMKRIRTAFDWLKER</sequence>
<dbReference type="GO" id="GO:0047804">
    <property type="term" value="F:cysteine-S-conjugate beta-lyase activity"/>
    <property type="evidence" value="ECO:0007669"/>
    <property type="project" value="UniProtKB-EC"/>
</dbReference>
<evidence type="ECO:0000256" key="5">
    <source>
        <dbReference type="ARBA" id="ARBA00037974"/>
    </source>
</evidence>
<keyword evidence="3" id="KW-0663">Pyridoxal phosphate</keyword>
<dbReference type="InterPro" id="IPR015421">
    <property type="entry name" value="PyrdxlP-dep_Trfase_major"/>
</dbReference>
<dbReference type="Proteomes" id="UP000295280">
    <property type="component" value="Unassembled WGS sequence"/>
</dbReference>
<dbReference type="InterPro" id="IPR051798">
    <property type="entry name" value="Class-II_PLP-Dep_Aminotrans"/>
</dbReference>
<evidence type="ECO:0000259" key="6">
    <source>
        <dbReference type="Pfam" id="PF00155"/>
    </source>
</evidence>
<protein>
    <recommendedName>
        <fullName evidence="2">cysteine-S-conjugate beta-lyase</fullName>
        <ecNumber evidence="2">4.4.1.13</ecNumber>
    </recommendedName>
</protein>
<dbReference type="InterPro" id="IPR015422">
    <property type="entry name" value="PyrdxlP-dep_Trfase_small"/>
</dbReference>
<keyword evidence="8" id="KW-1185">Reference proteome</keyword>
<dbReference type="CDD" id="cd00609">
    <property type="entry name" value="AAT_like"/>
    <property type="match status" value="1"/>
</dbReference>
<comment type="cofactor">
    <cofactor evidence="1">
        <name>pyridoxal 5'-phosphate</name>
        <dbReference type="ChEBI" id="CHEBI:597326"/>
    </cofactor>
</comment>
<feature type="domain" description="Aminotransferase class I/classII large" evidence="6">
    <location>
        <begin position="37"/>
        <end position="392"/>
    </location>
</feature>
<evidence type="ECO:0000256" key="3">
    <source>
        <dbReference type="ARBA" id="ARBA00022898"/>
    </source>
</evidence>
<dbReference type="InterPro" id="IPR027619">
    <property type="entry name" value="C-S_lyase_PatB-like"/>
</dbReference>
<dbReference type="PANTHER" id="PTHR43525:SF1">
    <property type="entry name" value="PROTEIN MALY"/>
    <property type="match status" value="1"/>
</dbReference>
<keyword evidence="4 7" id="KW-0456">Lyase</keyword>
<comment type="similarity">
    <text evidence="5">Belongs to the class-II pyridoxal-phosphate-dependent aminotransferase family. MalY/PatB cystathionine beta-lyase subfamily.</text>
</comment>
<comment type="caution">
    <text evidence="7">The sequence shown here is derived from an EMBL/GenBank/DDBJ whole genome shotgun (WGS) entry which is preliminary data.</text>
</comment>
<dbReference type="InterPro" id="IPR015424">
    <property type="entry name" value="PyrdxlP-dep_Trfase"/>
</dbReference>
<dbReference type="EMBL" id="SCWD01000001">
    <property type="protein sequence ID" value="TDM04573.1"/>
    <property type="molecule type" value="Genomic_DNA"/>
</dbReference>
<dbReference type="Gene3D" id="3.90.1150.10">
    <property type="entry name" value="Aspartate Aminotransferase, domain 1"/>
    <property type="match status" value="1"/>
</dbReference>
<dbReference type="SUPFAM" id="SSF53383">
    <property type="entry name" value="PLP-dependent transferases"/>
    <property type="match status" value="1"/>
</dbReference>
<dbReference type="PANTHER" id="PTHR43525">
    <property type="entry name" value="PROTEIN MALY"/>
    <property type="match status" value="1"/>
</dbReference>
<gene>
    <name evidence="7" type="ORF">ERX40_05205</name>
</gene>
<reference evidence="7 8" key="1">
    <citation type="submission" date="2019-01" db="EMBL/GenBank/DDBJ databases">
        <title>Draft genome sequences of the type strains of six Macrococcus species.</title>
        <authorList>
            <person name="Mazhar S."/>
            <person name="Altermann E."/>
            <person name="Hill C."/>
            <person name="Mcauliffe O."/>
        </authorList>
    </citation>
    <scope>NUCLEOTIDE SEQUENCE [LARGE SCALE GENOMIC DNA]</scope>
    <source>
        <strain evidence="7 8">ATCC 51828</strain>
    </source>
</reference>
<dbReference type="Gene3D" id="3.40.640.10">
    <property type="entry name" value="Type I PLP-dependent aspartate aminotransferase-like (Major domain)"/>
    <property type="match status" value="1"/>
</dbReference>
<evidence type="ECO:0000313" key="8">
    <source>
        <dbReference type="Proteomes" id="UP000295280"/>
    </source>
</evidence>
<proteinExistence type="inferred from homology"/>
<dbReference type="EC" id="4.4.1.13" evidence="2"/>
<organism evidence="7 8">
    <name type="scientific">Macrococcus carouselicus</name>
    <dbReference type="NCBI Taxonomy" id="69969"/>
    <lineage>
        <taxon>Bacteria</taxon>
        <taxon>Bacillati</taxon>
        <taxon>Bacillota</taxon>
        <taxon>Bacilli</taxon>
        <taxon>Bacillales</taxon>
        <taxon>Staphylococcaceae</taxon>
        <taxon>Macrococcus</taxon>
    </lineage>
</organism>
<dbReference type="OrthoDB" id="9802872at2"/>
<evidence type="ECO:0000256" key="4">
    <source>
        <dbReference type="ARBA" id="ARBA00023239"/>
    </source>
</evidence>
<dbReference type="Pfam" id="PF00155">
    <property type="entry name" value="Aminotran_1_2"/>
    <property type="match status" value="1"/>
</dbReference>
<dbReference type="GO" id="GO:0030170">
    <property type="term" value="F:pyridoxal phosphate binding"/>
    <property type="evidence" value="ECO:0007669"/>
    <property type="project" value="InterPro"/>
</dbReference>